<keyword evidence="3" id="KW-1185">Reference proteome</keyword>
<dbReference type="AlphaFoldDB" id="A0A561CM44"/>
<dbReference type="EMBL" id="VIVN01000019">
    <property type="protein sequence ID" value="TWD92313.1"/>
    <property type="molecule type" value="Genomic_DNA"/>
</dbReference>
<organism evidence="2 3">
    <name type="scientific">Neobacillus bataviensis</name>
    <dbReference type="NCBI Taxonomy" id="220685"/>
    <lineage>
        <taxon>Bacteria</taxon>
        <taxon>Bacillati</taxon>
        <taxon>Bacillota</taxon>
        <taxon>Bacilli</taxon>
        <taxon>Bacillales</taxon>
        <taxon>Bacillaceae</taxon>
        <taxon>Neobacillus</taxon>
    </lineage>
</organism>
<reference evidence="2 3" key="1">
    <citation type="submission" date="2019-06" db="EMBL/GenBank/DDBJ databases">
        <title>Sorghum-associated microbial communities from plants grown in Nebraska, USA.</title>
        <authorList>
            <person name="Schachtman D."/>
        </authorList>
    </citation>
    <scope>NUCLEOTIDE SEQUENCE [LARGE SCALE GENOMIC DNA]</scope>
    <source>
        <strain evidence="2 3">2482</strain>
    </source>
</reference>
<dbReference type="PROSITE" id="PS50937">
    <property type="entry name" value="HTH_MERR_2"/>
    <property type="match status" value="1"/>
</dbReference>
<proteinExistence type="predicted"/>
<dbReference type="Gene3D" id="1.10.1660.10">
    <property type="match status" value="1"/>
</dbReference>
<name>A0A561CM44_9BACI</name>
<evidence type="ECO:0000313" key="2">
    <source>
        <dbReference type="EMBL" id="TWD92313.1"/>
    </source>
</evidence>
<accession>A0A561CM44</accession>
<feature type="domain" description="HTH merR-type" evidence="1">
    <location>
        <begin position="3"/>
        <end position="73"/>
    </location>
</feature>
<dbReference type="InterPro" id="IPR000551">
    <property type="entry name" value="MerR-type_HTH_dom"/>
</dbReference>
<dbReference type="GO" id="GO:0003677">
    <property type="term" value="F:DNA binding"/>
    <property type="evidence" value="ECO:0007669"/>
    <property type="project" value="UniProtKB-KW"/>
</dbReference>
<evidence type="ECO:0000259" key="1">
    <source>
        <dbReference type="PROSITE" id="PS50937"/>
    </source>
</evidence>
<evidence type="ECO:0000313" key="3">
    <source>
        <dbReference type="Proteomes" id="UP000319671"/>
    </source>
</evidence>
<dbReference type="GO" id="GO:0006355">
    <property type="term" value="P:regulation of DNA-templated transcription"/>
    <property type="evidence" value="ECO:0007669"/>
    <property type="project" value="InterPro"/>
</dbReference>
<dbReference type="SMART" id="SM00422">
    <property type="entry name" value="HTH_MERR"/>
    <property type="match status" value="1"/>
</dbReference>
<protein>
    <submittedName>
        <fullName evidence="2">DNA-binding transcriptional MerR regulator</fullName>
    </submittedName>
</protein>
<dbReference type="Pfam" id="PF13411">
    <property type="entry name" value="MerR_1"/>
    <property type="match status" value="1"/>
</dbReference>
<dbReference type="Proteomes" id="UP000319671">
    <property type="component" value="Unassembled WGS sequence"/>
</dbReference>
<keyword evidence="2" id="KW-0238">DNA-binding</keyword>
<dbReference type="InterPro" id="IPR009061">
    <property type="entry name" value="DNA-bd_dom_put_sf"/>
</dbReference>
<comment type="caution">
    <text evidence="2">The sequence shown here is derived from an EMBL/GenBank/DDBJ whole genome shotgun (WGS) entry which is preliminary data.</text>
</comment>
<dbReference type="SUPFAM" id="SSF46955">
    <property type="entry name" value="Putative DNA-binding domain"/>
    <property type="match status" value="1"/>
</dbReference>
<dbReference type="RefSeq" id="WP_144567917.1">
    <property type="nucleotide sequence ID" value="NZ_VIVN01000019.1"/>
</dbReference>
<gene>
    <name evidence="2" type="ORF">FB550_11943</name>
</gene>
<sequence>MKTYTLKEVSKKINVSPGTLRKWEQDFEDLLDIPRTKQGARIYTDLEIELLLEIKQMADKKVSKEAIRQEIQKIEEPEDVEIPAMQEDSSEMFLEEVMPSEPELSLDIPLEKSSAPDHDLPLETVADEAITPVPIEEIAMKNTELFFEAMETYKKTFLSEVKDEIRSVMRKEVLDEVRKEITKGTYVTVKSITDSIYKSTENTKAEIQELSESVEKISEETTDSLKQLANKVTHASLETSEEIFSLSKQLSETSEELSHYVDVTNNEISGLAEAITKDREILIEERNQYRNEVTQRELAFQQMLTNFRDVAAAKEKRWWKFWT</sequence>